<dbReference type="EMBL" id="JAYGHT010000007">
    <property type="protein sequence ID" value="MEA5518196.1"/>
    <property type="molecule type" value="Genomic_DNA"/>
</dbReference>
<evidence type="ECO:0000313" key="1">
    <source>
        <dbReference type="EMBL" id="MEA5518196.1"/>
    </source>
</evidence>
<dbReference type="RefSeq" id="WP_046276959.1">
    <property type="nucleotide sequence ID" value="NZ_JAYGHT010000007.1"/>
</dbReference>
<sequence>MVVRNYSEQDIVGNRFNGQNLNGSTFFKASLTNVSFVDTLLRGTNFEETKWLNVDAHRADFRPSAAFPTTSFV</sequence>
<proteinExistence type="predicted"/>
<evidence type="ECO:0000313" key="2">
    <source>
        <dbReference type="Proteomes" id="UP001301728"/>
    </source>
</evidence>
<gene>
    <name evidence="1" type="ORF">VB854_04440</name>
</gene>
<organism evidence="1 2">
    <name type="scientific">Limnoraphis robusta CCNP1315</name>
    <dbReference type="NCBI Taxonomy" id="3110306"/>
    <lineage>
        <taxon>Bacteria</taxon>
        <taxon>Bacillati</taxon>
        <taxon>Cyanobacteriota</taxon>
        <taxon>Cyanophyceae</taxon>
        <taxon>Oscillatoriophycideae</taxon>
        <taxon>Oscillatoriales</taxon>
        <taxon>Sirenicapillariaceae</taxon>
        <taxon>Limnoraphis</taxon>
    </lineage>
</organism>
<protein>
    <submittedName>
        <fullName evidence="1">Pentapeptide repeat-containing protein</fullName>
    </submittedName>
</protein>
<reference evidence="1 2" key="1">
    <citation type="submission" date="2023-12" db="EMBL/GenBank/DDBJ databases">
        <title>Baltic Sea Cyanobacteria.</title>
        <authorList>
            <person name="Delbaje E."/>
            <person name="Fewer D.P."/>
            <person name="Shishido T.K."/>
        </authorList>
    </citation>
    <scope>NUCLEOTIDE SEQUENCE [LARGE SCALE GENOMIC DNA]</scope>
    <source>
        <strain evidence="1 2">CCNP 1315</strain>
    </source>
</reference>
<dbReference type="Pfam" id="PF00805">
    <property type="entry name" value="Pentapeptide"/>
    <property type="match status" value="1"/>
</dbReference>
<name>A0ABU5TU87_9CYAN</name>
<comment type="caution">
    <text evidence="1">The sequence shown here is derived from an EMBL/GenBank/DDBJ whole genome shotgun (WGS) entry which is preliminary data.</text>
</comment>
<keyword evidence="2" id="KW-1185">Reference proteome</keyword>
<dbReference type="Gene3D" id="2.160.20.80">
    <property type="entry name" value="E3 ubiquitin-protein ligase SopA"/>
    <property type="match status" value="1"/>
</dbReference>
<dbReference type="Proteomes" id="UP001301728">
    <property type="component" value="Unassembled WGS sequence"/>
</dbReference>
<dbReference type="SUPFAM" id="SSF141571">
    <property type="entry name" value="Pentapeptide repeat-like"/>
    <property type="match status" value="1"/>
</dbReference>
<accession>A0ABU5TU87</accession>
<dbReference type="InterPro" id="IPR001646">
    <property type="entry name" value="5peptide_repeat"/>
</dbReference>